<comment type="caution">
    <text evidence="2">The sequence shown here is derived from an EMBL/GenBank/DDBJ whole genome shotgun (WGS) entry which is preliminary data.</text>
</comment>
<feature type="domain" description="Glycosyl transferase family 25" evidence="1">
    <location>
        <begin position="4"/>
        <end position="179"/>
    </location>
</feature>
<gene>
    <name evidence="2" type="ORF">QWF21_17450</name>
</gene>
<reference evidence="2 3" key="1">
    <citation type="submission" date="2023-06" db="EMBL/GenBank/DDBJ databases">
        <title>Alkalimonas sp., MEB004 an alkaliphilic bacterium isolated from Lonar Lake, India.</title>
        <authorList>
            <person name="Joshi A."/>
            <person name="Thite S."/>
        </authorList>
    </citation>
    <scope>NUCLEOTIDE SEQUENCE [LARGE SCALE GENOMIC DNA]</scope>
    <source>
        <strain evidence="2 3">MEB004</strain>
    </source>
</reference>
<dbReference type="Pfam" id="PF01755">
    <property type="entry name" value="Glyco_transf_25"/>
    <property type="match status" value="1"/>
</dbReference>
<keyword evidence="3" id="KW-1185">Reference proteome</keyword>
<evidence type="ECO:0000259" key="1">
    <source>
        <dbReference type="Pfam" id="PF01755"/>
    </source>
</evidence>
<name>A0ABU7JK26_9GAMM</name>
<dbReference type="InterPro" id="IPR002654">
    <property type="entry name" value="Glyco_trans_25"/>
</dbReference>
<dbReference type="RefSeq" id="WP_330089334.1">
    <property type="nucleotide sequence ID" value="NZ_JAUGZK010000021.1"/>
</dbReference>
<evidence type="ECO:0000313" key="2">
    <source>
        <dbReference type="EMBL" id="MEE2026026.1"/>
    </source>
</evidence>
<organism evidence="2 3">
    <name type="scientific">Alkalimonas mucilaginosa</name>
    <dbReference type="NCBI Taxonomy" id="3057676"/>
    <lineage>
        <taxon>Bacteria</taxon>
        <taxon>Pseudomonadati</taxon>
        <taxon>Pseudomonadota</taxon>
        <taxon>Gammaproteobacteria</taxon>
        <taxon>Alkalimonas</taxon>
    </lineage>
</organism>
<accession>A0ABU7JK26</accession>
<dbReference type="Proteomes" id="UP001339167">
    <property type="component" value="Unassembled WGS sequence"/>
</dbReference>
<evidence type="ECO:0000313" key="3">
    <source>
        <dbReference type="Proteomes" id="UP001339167"/>
    </source>
</evidence>
<dbReference type="CDD" id="cd06532">
    <property type="entry name" value="Glyco_transf_25"/>
    <property type="match status" value="1"/>
</dbReference>
<sequence length="263" mass="30160">MTFKIFIINLDRSVERYQSALAQLAKWPDLPIERVSAADGRVMTEAEIDHYYSLSLNQQRYHKLLKAGEKGCFISHIRCWQQIVEQQLDFALILEDDFLVNGDLAALLQDVAKLPAGWQLLKLAMPNKQQKIIAAESAGQFKRVFFAKNPVSTVAQLVSADGARQLLAAAVPFYRPVDVALQHTWELGIRAEAMWPLIFKPDLSFESNINTKSTEVVNRRIFYWQRLRFLLCNVWNNIKLYGVVKAFTARKWPNPTGRTHLSK</sequence>
<protein>
    <submittedName>
        <fullName evidence="2">Glycosyltransferase family 25 protein</fullName>
    </submittedName>
</protein>
<dbReference type="EMBL" id="JAUGZK010000021">
    <property type="protein sequence ID" value="MEE2026026.1"/>
    <property type="molecule type" value="Genomic_DNA"/>
</dbReference>
<proteinExistence type="predicted"/>